<dbReference type="EMBL" id="GG745360">
    <property type="protein sequence ID" value="KNE69407.1"/>
    <property type="molecule type" value="Genomic_DNA"/>
</dbReference>
<dbReference type="Proteomes" id="UP000054350">
    <property type="component" value="Unassembled WGS sequence"/>
</dbReference>
<accession>A0A0L0T3T4</accession>
<reference evidence="1 2" key="1">
    <citation type="submission" date="2009-11" db="EMBL/GenBank/DDBJ databases">
        <title>Annotation of Allomyces macrogynus ATCC 38327.</title>
        <authorList>
            <consortium name="The Broad Institute Genome Sequencing Platform"/>
            <person name="Russ C."/>
            <person name="Cuomo C."/>
            <person name="Burger G."/>
            <person name="Gray M.W."/>
            <person name="Holland P.W.H."/>
            <person name="King N."/>
            <person name="Lang F.B.F."/>
            <person name="Roger A.J."/>
            <person name="Ruiz-Trillo I."/>
            <person name="Young S.K."/>
            <person name="Zeng Q."/>
            <person name="Gargeya S."/>
            <person name="Fitzgerald M."/>
            <person name="Haas B."/>
            <person name="Abouelleil A."/>
            <person name="Alvarado L."/>
            <person name="Arachchi H.M."/>
            <person name="Berlin A."/>
            <person name="Chapman S.B."/>
            <person name="Gearin G."/>
            <person name="Goldberg J."/>
            <person name="Griggs A."/>
            <person name="Gujja S."/>
            <person name="Hansen M."/>
            <person name="Heiman D."/>
            <person name="Howarth C."/>
            <person name="Larimer J."/>
            <person name="Lui A."/>
            <person name="MacDonald P.J.P."/>
            <person name="McCowen C."/>
            <person name="Montmayeur A."/>
            <person name="Murphy C."/>
            <person name="Neiman D."/>
            <person name="Pearson M."/>
            <person name="Priest M."/>
            <person name="Roberts A."/>
            <person name="Saif S."/>
            <person name="Shea T."/>
            <person name="Sisk P."/>
            <person name="Stolte C."/>
            <person name="Sykes S."/>
            <person name="Wortman J."/>
            <person name="Nusbaum C."/>
            <person name="Birren B."/>
        </authorList>
    </citation>
    <scope>NUCLEOTIDE SEQUENCE [LARGE SCALE GENOMIC DNA]</scope>
    <source>
        <strain evidence="1 2">ATCC 38327</strain>
    </source>
</reference>
<dbReference type="Gene3D" id="3.50.50.60">
    <property type="entry name" value="FAD/NAD(P)-binding domain"/>
    <property type="match status" value="1"/>
</dbReference>
<evidence type="ECO:0000313" key="2">
    <source>
        <dbReference type="Proteomes" id="UP000054350"/>
    </source>
</evidence>
<name>A0A0L0T3T4_ALLM3</name>
<proteinExistence type="predicted"/>
<dbReference type="VEuPathDB" id="FungiDB:AMAG_19923"/>
<evidence type="ECO:0000313" key="1">
    <source>
        <dbReference type="EMBL" id="KNE69407.1"/>
    </source>
</evidence>
<reference evidence="2" key="2">
    <citation type="submission" date="2009-11" db="EMBL/GenBank/DDBJ databases">
        <title>The Genome Sequence of Allomyces macrogynus strain ATCC 38327.</title>
        <authorList>
            <consortium name="The Broad Institute Genome Sequencing Platform"/>
            <person name="Russ C."/>
            <person name="Cuomo C."/>
            <person name="Shea T."/>
            <person name="Young S.K."/>
            <person name="Zeng Q."/>
            <person name="Koehrsen M."/>
            <person name="Haas B."/>
            <person name="Borodovsky M."/>
            <person name="Guigo R."/>
            <person name="Alvarado L."/>
            <person name="Berlin A."/>
            <person name="Borenstein D."/>
            <person name="Chen Z."/>
            <person name="Engels R."/>
            <person name="Freedman E."/>
            <person name="Gellesch M."/>
            <person name="Goldberg J."/>
            <person name="Griggs A."/>
            <person name="Gujja S."/>
            <person name="Heiman D."/>
            <person name="Hepburn T."/>
            <person name="Howarth C."/>
            <person name="Jen D."/>
            <person name="Larson L."/>
            <person name="Lewis B."/>
            <person name="Mehta T."/>
            <person name="Park D."/>
            <person name="Pearson M."/>
            <person name="Roberts A."/>
            <person name="Saif S."/>
            <person name="Shenoy N."/>
            <person name="Sisk P."/>
            <person name="Stolte C."/>
            <person name="Sykes S."/>
            <person name="Walk T."/>
            <person name="White J."/>
            <person name="Yandava C."/>
            <person name="Burger G."/>
            <person name="Gray M.W."/>
            <person name="Holland P.W.H."/>
            <person name="King N."/>
            <person name="Lang F.B.F."/>
            <person name="Roger A.J."/>
            <person name="Ruiz-Trillo I."/>
            <person name="Lander E."/>
            <person name="Nusbaum C."/>
        </authorList>
    </citation>
    <scope>NUCLEOTIDE SEQUENCE [LARGE SCALE GENOMIC DNA]</scope>
    <source>
        <strain evidence="2">ATCC 38327</strain>
    </source>
</reference>
<sequence>MRVKDIESVLRTWRAKNLPIPTVAATNAIRIARIGGKSPFRALTWVTDPPALMDRMRQQTEHCGATIITETIEKSDFSARPFCSGPKVPQNPCSPNR</sequence>
<dbReference type="InterPro" id="IPR036188">
    <property type="entry name" value="FAD/NAD-bd_sf"/>
</dbReference>
<gene>
    <name evidence="1" type="ORF">AMAG_19923</name>
</gene>
<organism evidence="1 2">
    <name type="scientific">Allomyces macrogynus (strain ATCC 38327)</name>
    <name type="common">Allomyces javanicus var. macrogynus</name>
    <dbReference type="NCBI Taxonomy" id="578462"/>
    <lineage>
        <taxon>Eukaryota</taxon>
        <taxon>Fungi</taxon>
        <taxon>Fungi incertae sedis</taxon>
        <taxon>Blastocladiomycota</taxon>
        <taxon>Blastocladiomycetes</taxon>
        <taxon>Blastocladiales</taxon>
        <taxon>Blastocladiaceae</taxon>
        <taxon>Allomyces</taxon>
    </lineage>
</organism>
<keyword evidence="2" id="KW-1185">Reference proteome</keyword>
<dbReference type="AlphaFoldDB" id="A0A0L0T3T4"/>
<dbReference type="OrthoDB" id="371245at2759"/>
<protein>
    <submittedName>
        <fullName evidence="1">Uncharacterized protein</fullName>
    </submittedName>
</protein>